<protein>
    <submittedName>
        <fullName evidence="6">Alcohol dehydrogenase</fullName>
        <ecNumber evidence="6">1.1.1.1</ecNumber>
    </submittedName>
</protein>
<dbReference type="InterPro" id="IPR013149">
    <property type="entry name" value="ADH-like_C"/>
</dbReference>
<dbReference type="Pfam" id="PF00107">
    <property type="entry name" value="ADH_zinc_N"/>
    <property type="match status" value="1"/>
</dbReference>
<dbReference type="GO" id="GO:0004022">
    <property type="term" value="F:alcohol dehydrogenase (NAD+) activity"/>
    <property type="evidence" value="ECO:0007669"/>
    <property type="project" value="UniProtKB-EC"/>
</dbReference>
<keyword evidence="4 6" id="KW-0560">Oxidoreductase</keyword>
<evidence type="ECO:0000256" key="3">
    <source>
        <dbReference type="ARBA" id="ARBA00022833"/>
    </source>
</evidence>
<gene>
    <name evidence="6" type="ORF">MNBD_ALPHA05-1488</name>
</gene>
<dbReference type="SUPFAM" id="SSF50129">
    <property type="entry name" value="GroES-like"/>
    <property type="match status" value="1"/>
</dbReference>
<comment type="cofactor">
    <cofactor evidence="1">
        <name>Zn(2+)</name>
        <dbReference type="ChEBI" id="CHEBI:29105"/>
    </cofactor>
</comment>
<keyword evidence="3" id="KW-0862">Zinc</keyword>
<dbReference type="SMART" id="SM00829">
    <property type="entry name" value="PKS_ER"/>
    <property type="match status" value="1"/>
</dbReference>
<evidence type="ECO:0000256" key="1">
    <source>
        <dbReference type="ARBA" id="ARBA00001947"/>
    </source>
</evidence>
<sequence>MTKVRAFAAAGPKEPFKPFEYELGALGPDEIDIDVDYCGLCHSDLSMWTNEWGRTAYPFVGGHEVVGRVREVGANVAGLTVGQKVGLGWLAKSNLNSQQSLSGDHNLSPGNEATIMGRHGGFADIVRCQWVWAIPLPDDLDFKKAGPLFCGGVTVFNPLVQFDVKPTDKVGVIGIGGLGHLALQFLNKWGCEVTAFTSSPDKEKEAREFGAHKTLNSRDPGSWKQAKGRFDFLLATVAVTLDWPRLMRTLAPRGRLHFVGAVAEPVPVHIPAIMGGQNQISASPVGSPAVTAQMLEFCSRHDIAPMTEQFKMSDINAAMEHLEAGKARYRIVLENDFD</sequence>
<evidence type="ECO:0000259" key="5">
    <source>
        <dbReference type="SMART" id="SM00829"/>
    </source>
</evidence>
<dbReference type="AlphaFoldDB" id="A0A3B0S0L3"/>
<dbReference type="CDD" id="cd05283">
    <property type="entry name" value="CAD1"/>
    <property type="match status" value="1"/>
</dbReference>
<name>A0A3B0S0L3_9ZZZZ</name>
<organism evidence="6">
    <name type="scientific">hydrothermal vent metagenome</name>
    <dbReference type="NCBI Taxonomy" id="652676"/>
    <lineage>
        <taxon>unclassified sequences</taxon>
        <taxon>metagenomes</taxon>
        <taxon>ecological metagenomes</taxon>
    </lineage>
</organism>
<dbReference type="PANTHER" id="PTHR42683">
    <property type="entry name" value="ALDEHYDE REDUCTASE"/>
    <property type="match status" value="1"/>
</dbReference>
<dbReference type="PROSITE" id="PS00065">
    <property type="entry name" value="D_2_HYDROXYACID_DH_1"/>
    <property type="match status" value="1"/>
</dbReference>
<dbReference type="EC" id="1.1.1.1" evidence="6"/>
<dbReference type="Gene3D" id="3.90.180.10">
    <property type="entry name" value="Medium-chain alcohol dehydrogenases, catalytic domain"/>
    <property type="match status" value="1"/>
</dbReference>
<dbReference type="SUPFAM" id="SSF51735">
    <property type="entry name" value="NAD(P)-binding Rossmann-fold domains"/>
    <property type="match status" value="1"/>
</dbReference>
<proteinExistence type="predicted"/>
<dbReference type="GO" id="GO:0008270">
    <property type="term" value="F:zinc ion binding"/>
    <property type="evidence" value="ECO:0007669"/>
    <property type="project" value="InterPro"/>
</dbReference>
<dbReference type="InterPro" id="IPR029752">
    <property type="entry name" value="D-isomer_DH_CS1"/>
</dbReference>
<dbReference type="EMBL" id="UOEH01000284">
    <property type="protein sequence ID" value="VAV99754.1"/>
    <property type="molecule type" value="Genomic_DNA"/>
</dbReference>
<evidence type="ECO:0000256" key="4">
    <source>
        <dbReference type="ARBA" id="ARBA00023002"/>
    </source>
</evidence>
<dbReference type="InterPro" id="IPR047109">
    <property type="entry name" value="CAD-like"/>
</dbReference>
<dbReference type="FunFam" id="3.40.50.720:FF:000022">
    <property type="entry name" value="Cinnamyl alcohol dehydrogenase"/>
    <property type="match status" value="1"/>
</dbReference>
<dbReference type="InterPro" id="IPR036291">
    <property type="entry name" value="NAD(P)-bd_dom_sf"/>
</dbReference>
<evidence type="ECO:0000256" key="2">
    <source>
        <dbReference type="ARBA" id="ARBA00022723"/>
    </source>
</evidence>
<dbReference type="Gene3D" id="3.40.50.720">
    <property type="entry name" value="NAD(P)-binding Rossmann-like Domain"/>
    <property type="match status" value="1"/>
</dbReference>
<dbReference type="InterPro" id="IPR013154">
    <property type="entry name" value="ADH-like_N"/>
</dbReference>
<feature type="domain" description="Enoyl reductase (ER)" evidence="5">
    <location>
        <begin position="11"/>
        <end position="333"/>
    </location>
</feature>
<evidence type="ECO:0000313" key="6">
    <source>
        <dbReference type="EMBL" id="VAV99754.1"/>
    </source>
</evidence>
<dbReference type="Pfam" id="PF08240">
    <property type="entry name" value="ADH_N"/>
    <property type="match status" value="1"/>
</dbReference>
<dbReference type="InterPro" id="IPR011032">
    <property type="entry name" value="GroES-like_sf"/>
</dbReference>
<dbReference type="InterPro" id="IPR002328">
    <property type="entry name" value="ADH_Zn_CS"/>
</dbReference>
<keyword evidence="2" id="KW-0479">Metal-binding</keyword>
<reference evidence="6" key="1">
    <citation type="submission" date="2018-06" db="EMBL/GenBank/DDBJ databases">
        <authorList>
            <person name="Zhirakovskaya E."/>
        </authorList>
    </citation>
    <scope>NUCLEOTIDE SEQUENCE</scope>
</reference>
<dbReference type="InterPro" id="IPR020843">
    <property type="entry name" value="ER"/>
</dbReference>
<accession>A0A3B0S0L3</accession>
<dbReference type="PROSITE" id="PS00059">
    <property type="entry name" value="ADH_ZINC"/>
    <property type="match status" value="1"/>
</dbReference>